<dbReference type="EMBL" id="CAXDID020000222">
    <property type="protein sequence ID" value="CAL6058584.1"/>
    <property type="molecule type" value="Genomic_DNA"/>
</dbReference>
<evidence type="ECO:0000313" key="2">
    <source>
        <dbReference type="EMBL" id="CAI9953951.1"/>
    </source>
</evidence>
<evidence type="ECO:0008006" key="5">
    <source>
        <dbReference type="Google" id="ProtNLM"/>
    </source>
</evidence>
<sequence length="687" mass="76011">MLVYGLIIQQVQQSLKMNLKVQYTQISSKINEINQSIICNNQVYVKSNHQVVGYCFKYPYMNQLQQSGSVISSKPKLVFNSLNTEIVKNVVLNYDYQIMELYSFALFGSTTNIGIKIQDSNLSVRIPQQLSQSALVCFSCDLHVLSSKFAFAALGQNISGIVLNTYNNMTMIDSLIQFRLSGVNVGGLLLQSSQSLIQMVDVNISGYVSASNVSGQLIAFVHDVIQISVSNSKICSNIDKYAGLNSVNLQLVGSFIISCEICRSKTYAYGLCSAYLENGELIDNKFVCKNSFEFNGEQCHCPDGQVLNGSLCISVLNLVNEVIQRQLMLNQSIQSLNVNGLETKVKELEYQQQQISVEIEEFKDVHKEIQNNIISNSSSIQNYIVLNMTNIQYNLERNTTALDQRIYNNVTILNNQFKNLNQIIDNLNSNITMLNDSFETQKESNSIFSQNMFNLNLTIQRQDDDIKQLKYVIIILNRKIQCMKDDSSYQECPCYLEVPGATFENDVCSCTPGASLVGGACVCTANSILSNGICVCTPSYSFMSYGVCSCPTNSEISSTQCTCQPAYSTMQSGVCVCTPAYTLMSGSTCKCTPTYTTLIDGVCTCPTGASISGSACVCNAVGSKLQSNKCVCNQDYVPNSLQWNGGNMWCQDLKICCSLIDAGPSYRCSNQKTYWSGCSQYTPYVTE</sequence>
<keyword evidence="1" id="KW-0175">Coiled coil</keyword>
<comment type="caution">
    <text evidence="2">The sequence shown here is derived from an EMBL/GenBank/DDBJ whole genome shotgun (WGS) entry which is preliminary data.</text>
</comment>
<evidence type="ECO:0000313" key="3">
    <source>
        <dbReference type="EMBL" id="CAL6058584.1"/>
    </source>
</evidence>
<organism evidence="2">
    <name type="scientific">Hexamita inflata</name>
    <dbReference type="NCBI Taxonomy" id="28002"/>
    <lineage>
        <taxon>Eukaryota</taxon>
        <taxon>Metamonada</taxon>
        <taxon>Diplomonadida</taxon>
        <taxon>Hexamitidae</taxon>
        <taxon>Hexamitinae</taxon>
        <taxon>Hexamita</taxon>
    </lineage>
</organism>
<dbReference type="AlphaFoldDB" id="A0AA86UJH2"/>
<gene>
    <name evidence="2" type="ORF">HINF_LOCUS41596</name>
    <name evidence="3" type="ORF">HINF_LOCUS48338</name>
</gene>
<name>A0AA86UJH2_9EUKA</name>
<reference evidence="3 4" key="2">
    <citation type="submission" date="2024-07" db="EMBL/GenBank/DDBJ databases">
        <authorList>
            <person name="Akdeniz Z."/>
        </authorList>
    </citation>
    <scope>NUCLEOTIDE SEQUENCE [LARGE SCALE GENOMIC DNA]</scope>
</reference>
<protein>
    <recommendedName>
        <fullName evidence="5">EGF-like domain-containing protein</fullName>
    </recommendedName>
</protein>
<accession>A0AA86UJH2</accession>
<keyword evidence="4" id="KW-1185">Reference proteome</keyword>
<reference evidence="2" key="1">
    <citation type="submission" date="2023-06" db="EMBL/GenBank/DDBJ databases">
        <authorList>
            <person name="Kurt Z."/>
        </authorList>
    </citation>
    <scope>NUCLEOTIDE SEQUENCE</scope>
</reference>
<evidence type="ECO:0000256" key="1">
    <source>
        <dbReference type="SAM" id="Coils"/>
    </source>
</evidence>
<feature type="coiled-coil region" evidence="1">
    <location>
        <begin position="410"/>
        <end position="437"/>
    </location>
</feature>
<dbReference type="EMBL" id="CATOUU010000843">
    <property type="protein sequence ID" value="CAI9953951.1"/>
    <property type="molecule type" value="Genomic_DNA"/>
</dbReference>
<dbReference type="Proteomes" id="UP001642409">
    <property type="component" value="Unassembled WGS sequence"/>
</dbReference>
<proteinExistence type="predicted"/>
<evidence type="ECO:0000313" key="4">
    <source>
        <dbReference type="Proteomes" id="UP001642409"/>
    </source>
</evidence>